<dbReference type="PRINTS" id="PR01250">
    <property type="entry name" value="RIBOSOMALL34"/>
</dbReference>
<comment type="similarity">
    <text evidence="1">Belongs to the eukaryotic ribosomal protein eL34 family.</text>
</comment>
<keyword evidence="2 4" id="KW-0689">Ribosomal protein</keyword>
<evidence type="ECO:0000256" key="3">
    <source>
        <dbReference type="ARBA" id="ARBA00023274"/>
    </source>
</evidence>
<evidence type="ECO:0000256" key="2">
    <source>
        <dbReference type="ARBA" id="ARBA00022980"/>
    </source>
</evidence>
<protein>
    <submittedName>
        <fullName evidence="4">50S ribosomal protein L34e</fullName>
    </submittedName>
</protein>
<dbReference type="Proteomes" id="UP000678237">
    <property type="component" value="Unassembled WGS sequence"/>
</dbReference>
<dbReference type="GO" id="GO:1990904">
    <property type="term" value="C:ribonucleoprotein complex"/>
    <property type="evidence" value="ECO:0007669"/>
    <property type="project" value="UniProtKB-KW"/>
</dbReference>
<dbReference type="GO" id="GO:0005840">
    <property type="term" value="C:ribosome"/>
    <property type="evidence" value="ECO:0007669"/>
    <property type="project" value="UniProtKB-KW"/>
</dbReference>
<dbReference type="EMBL" id="JAGVWE010000004">
    <property type="protein sequence ID" value="MBS3063122.1"/>
    <property type="molecule type" value="Genomic_DNA"/>
</dbReference>
<dbReference type="AlphaFoldDB" id="A0A8T4LAZ6"/>
<comment type="caution">
    <text evidence="4">The sequence shown here is derived from an EMBL/GenBank/DDBJ whole genome shotgun (WGS) entry which is preliminary data.</text>
</comment>
<sequence>MPVPHERTSKKKFYRSPGGAARVTYIRGKSGRHHCAYCGGLLHGVPHSKGVAGTRALSRSQRRPSALFAGKLCTRCRATAVEEAAKVKSGFKAAEAVELSLKPFVLEAMARVE</sequence>
<dbReference type="GO" id="GO:0006412">
    <property type="term" value="P:translation"/>
    <property type="evidence" value="ECO:0007669"/>
    <property type="project" value="InterPro"/>
</dbReference>
<dbReference type="Pfam" id="PF01199">
    <property type="entry name" value="Ribosomal_L34e"/>
    <property type="match status" value="1"/>
</dbReference>
<keyword evidence="3" id="KW-0687">Ribonucleoprotein</keyword>
<dbReference type="Gene3D" id="6.20.340.10">
    <property type="match status" value="1"/>
</dbReference>
<name>A0A8T4LAZ6_9ARCH</name>
<evidence type="ECO:0000313" key="5">
    <source>
        <dbReference type="Proteomes" id="UP000678237"/>
    </source>
</evidence>
<dbReference type="GO" id="GO:0003735">
    <property type="term" value="F:structural constituent of ribosome"/>
    <property type="evidence" value="ECO:0007669"/>
    <property type="project" value="InterPro"/>
</dbReference>
<gene>
    <name evidence="4" type="ORF">J4203_04570</name>
</gene>
<reference evidence="4" key="2">
    <citation type="submission" date="2021-05" db="EMBL/GenBank/DDBJ databases">
        <title>Protein family content uncovers lineage relationships and bacterial pathway maintenance mechanisms in DPANN archaea.</title>
        <authorList>
            <person name="Castelle C.J."/>
            <person name="Meheust R."/>
            <person name="Jaffe A.L."/>
            <person name="Seitz K."/>
            <person name="Gong X."/>
            <person name="Baker B.J."/>
            <person name="Banfield J.F."/>
        </authorList>
    </citation>
    <scope>NUCLEOTIDE SEQUENCE</scope>
    <source>
        <strain evidence="4">RIFCSPLOWO2_01_FULL_58_19</strain>
    </source>
</reference>
<dbReference type="InterPro" id="IPR038562">
    <property type="entry name" value="Ribosomal_eL34_C_sf"/>
</dbReference>
<accession>A0A8T4LAZ6</accession>
<evidence type="ECO:0000313" key="4">
    <source>
        <dbReference type="EMBL" id="MBS3063122.1"/>
    </source>
</evidence>
<organism evidence="4 5">
    <name type="scientific">Candidatus Iainarchaeum sp</name>
    <dbReference type="NCBI Taxonomy" id="3101447"/>
    <lineage>
        <taxon>Archaea</taxon>
        <taxon>Candidatus Iainarchaeota</taxon>
        <taxon>Candidatus Iainarchaeia</taxon>
        <taxon>Candidatus Iainarchaeales</taxon>
        <taxon>Candidatus Iainarchaeaceae</taxon>
        <taxon>Candidatus Iainarchaeum</taxon>
    </lineage>
</organism>
<reference evidence="4" key="1">
    <citation type="submission" date="2021-03" db="EMBL/GenBank/DDBJ databases">
        <authorList>
            <person name="Jaffe A."/>
        </authorList>
    </citation>
    <scope>NUCLEOTIDE SEQUENCE</scope>
    <source>
        <strain evidence="4">RIFCSPLOWO2_01_FULL_58_19</strain>
    </source>
</reference>
<proteinExistence type="inferred from homology"/>
<evidence type="ECO:0000256" key="1">
    <source>
        <dbReference type="ARBA" id="ARBA00009875"/>
    </source>
</evidence>
<dbReference type="InterPro" id="IPR008195">
    <property type="entry name" value="Ribosomal_eL34"/>
</dbReference>